<feature type="compositionally biased region" description="Acidic residues" evidence="2">
    <location>
        <begin position="195"/>
        <end position="206"/>
    </location>
</feature>
<feature type="compositionally biased region" description="Low complexity" evidence="2">
    <location>
        <begin position="183"/>
        <end position="194"/>
    </location>
</feature>
<dbReference type="SUPFAM" id="SSF48452">
    <property type="entry name" value="TPR-like"/>
    <property type="match status" value="1"/>
</dbReference>
<dbReference type="Gene3D" id="1.25.40.10">
    <property type="entry name" value="Tetratricopeptide repeat domain"/>
    <property type="match status" value="1"/>
</dbReference>
<sequence>MKIASLIFGLLLMIGGIDDIATINRLKKQAEQAYQNGDYEQAIQHYQVLVDSLLVEDDKIRLNLAHAYLQAGDTATAQRQYGQLMNADNTNIKSVAYQQLGSINTHQQQYKDALALFKESLKANPANEDSRYNYELVKKLQKEQEQQQQQDKSENNQDQSEEQQQDQQQNQNQDQQEGEQQSEEQQQQQDQQGESTDESSSDEQQSDQERQEGEQQPSDAEEQNAQQGEEQSEGEKSDEEQSASPLSERLQEMNISEEKARMILEAMRNNEMQYIQQNRRKPTKPRDRSKPDW</sequence>
<feature type="region of interest" description="Disordered" evidence="2">
    <location>
        <begin position="140"/>
        <end position="293"/>
    </location>
</feature>
<reference evidence="3" key="1">
    <citation type="journal article" date="2023" name="Comput. Struct. Biotechnol. J.">
        <title>Discovery of a novel marine Bacteroidetes with a rich repertoire of carbohydrate-active enzymes.</title>
        <authorList>
            <person name="Chen B."/>
            <person name="Liu G."/>
            <person name="Chen Q."/>
            <person name="Wang H."/>
            <person name="Liu L."/>
            <person name="Tang K."/>
        </authorList>
    </citation>
    <scope>NUCLEOTIDE SEQUENCE</scope>
    <source>
        <strain evidence="3">TK19036</strain>
    </source>
</reference>
<reference evidence="3" key="2">
    <citation type="journal article" date="2024" name="Antonie Van Leeuwenhoek">
        <title>Roseihalotalea indica gen. nov., sp. nov., a halophilic Bacteroidetes from mesopelagic Southwest Indian Ocean with higher carbohydrate metabolic potential.</title>
        <authorList>
            <person name="Chen B."/>
            <person name="Zhang M."/>
            <person name="Lin D."/>
            <person name="Ye J."/>
            <person name="Tang K."/>
        </authorList>
    </citation>
    <scope>NUCLEOTIDE SEQUENCE</scope>
    <source>
        <strain evidence="3">TK19036</strain>
    </source>
</reference>
<organism evidence="3">
    <name type="scientific">Roseihalotalea indica</name>
    <dbReference type="NCBI Taxonomy" id="2867963"/>
    <lineage>
        <taxon>Bacteria</taxon>
        <taxon>Pseudomonadati</taxon>
        <taxon>Bacteroidota</taxon>
        <taxon>Cytophagia</taxon>
        <taxon>Cytophagales</taxon>
        <taxon>Catalimonadaceae</taxon>
        <taxon>Roseihalotalea</taxon>
    </lineage>
</organism>
<evidence type="ECO:0000313" key="3">
    <source>
        <dbReference type="EMBL" id="WKN34349.1"/>
    </source>
</evidence>
<dbReference type="PROSITE" id="PS50005">
    <property type="entry name" value="TPR"/>
    <property type="match status" value="1"/>
</dbReference>
<feature type="compositionally biased region" description="Basic and acidic residues" evidence="2">
    <location>
        <begin position="284"/>
        <end position="293"/>
    </location>
</feature>
<keyword evidence="1" id="KW-0802">TPR repeat</keyword>
<dbReference type="EMBL" id="CP120682">
    <property type="protein sequence ID" value="WKN34349.1"/>
    <property type="molecule type" value="Genomic_DNA"/>
</dbReference>
<protein>
    <recommendedName>
        <fullName evidence="4">Tetratricopeptide repeat protein</fullName>
    </recommendedName>
</protein>
<feature type="repeat" description="TPR" evidence="1">
    <location>
        <begin position="94"/>
        <end position="127"/>
    </location>
</feature>
<evidence type="ECO:0000256" key="2">
    <source>
        <dbReference type="SAM" id="MobiDB-lite"/>
    </source>
</evidence>
<dbReference type="InterPro" id="IPR011990">
    <property type="entry name" value="TPR-like_helical_dom_sf"/>
</dbReference>
<accession>A0AA49GNJ4</accession>
<feature type="compositionally biased region" description="Low complexity" evidence="2">
    <location>
        <begin position="165"/>
        <end position="175"/>
    </location>
</feature>
<evidence type="ECO:0000256" key="1">
    <source>
        <dbReference type="PROSITE-ProRule" id="PRU00339"/>
    </source>
</evidence>
<name>A0AA49GNJ4_9BACT</name>
<proteinExistence type="predicted"/>
<evidence type="ECO:0008006" key="4">
    <source>
        <dbReference type="Google" id="ProtNLM"/>
    </source>
</evidence>
<dbReference type="AlphaFoldDB" id="A0AA49GNJ4"/>
<dbReference type="InterPro" id="IPR019734">
    <property type="entry name" value="TPR_rpt"/>
</dbReference>
<feature type="compositionally biased region" description="Basic and acidic residues" evidence="2">
    <location>
        <begin position="140"/>
        <end position="155"/>
    </location>
</feature>
<gene>
    <name evidence="3" type="ORF">K4G66_18385</name>
</gene>
<dbReference type="Pfam" id="PF13181">
    <property type="entry name" value="TPR_8"/>
    <property type="match status" value="1"/>
</dbReference>
<dbReference type="SMART" id="SM00028">
    <property type="entry name" value="TPR"/>
    <property type="match status" value="2"/>
</dbReference>
<feature type="compositionally biased region" description="Acidic residues" evidence="2">
    <location>
        <begin position="230"/>
        <end position="241"/>
    </location>
</feature>